<sequence>MSQNTLYLLTIITILQYLIILLTNVSSFCKNTIAISALVICIGILKILLADNITNNRNDSLTDTYNTQKDSLDALASSENKCGSQDILGNYLGQKNEISEDILTSYLEPENNCKSEDILESHLVPENKFSEDALASYLVPENSNKSKNILEDYLGSGSESIPFDEDEISDGDFDWCNPDRLHDMLVAQQNIDPETIFGKVGPLDLPGIFQDVFGVQYHASPRSSSQIWSEEEAEKGNYVKQYNLGNCYRNGIKIIKYDEKAFQWCLKSTEGGNKKEFQWYLKSAEGGKSYWTKLPWILLFKWNWNNKRWRESISIVTRISQRRNLIGQDNLDIVMKVTKYEEKAFKCT</sequence>
<keyword evidence="6" id="KW-0539">Nucleus</keyword>
<evidence type="ECO:0000256" key="7">
    <source>
        <dbReference type="SAM" id="Phobius"/>
    </source>
</evidence>
<proteinExistence type="inferred from homology"/>
<feature type="domain" description="Inner centromere protein ARK-binding" evidence="8">
    <location>
        <begin position="174"/>
        <end position="209"/>
    </location>
</feature>
<keyword evidence="7" id="KW-0472">Membrane</keyword>
<feature type="transmembrane region" description="Helical" evidence="7">
    <location>
        <begin position="6"/>
        <end position="25"/>
    </location>
</feature>
<evidence type="ECO:0000256" key="2">
    <source>
        <dbReference type="ARBA" id="ARBA00004186"/>
    </source>
</evidence>
<accession>A0A397JE38</accession>
<evidence type="ECO:0000256" key="4">
    <source>
        <dbReference type="ARBA" id="ARBA00022490"/>
    </source>
</evidence>
<protein>
    <recommendedName>
        <fullName evidence="8">Inner centromere protein ARK-binding domain-containing protein</fullName>
    </recommendedName>
</protein>
<gene>
    <name evidence="9" type="ORF">Glove_52g26</name>
</gene>
<dbReference type="SUPFAM" id="SSF81901">
    <property type="entry name" value="HCP-like"/>
    <property type="match status" value="1"/>
</dbReference>
<keyword evidence="7" id="KW-0812">Transmembrane</keyword>
<dbReference type="EMBL" id="PQFF01000049">
    <property type="protein sequence ID" value="RHZ86311.1"/>
    <property type="molecule type" value="Genomic_DNA"/>
</dbReference>
<dbReference type="GO" id="GO:0005634">
    <property type="term" value="C:nucleus"/>
    <property type="evidence" value="ECO:0007669"/>
    <property type="project" value="UniProtKB-SubCell"/>
</dbReference>
<keyword evidence="10" id="KW-1185">Reference proteome</keyword>
<organism evidence="9 10">
    <name type="scientific">Diversispora epigaea</name>
    <dbReference type="NCBI Taxonomy" id="1348612"/>
    <lineage>
        <taxon>Eukaryota</taxon>
        <taxon>Fungi</taxon>
        <taxon>Fungi incertae sedis</taxon>
        <taxon>Mucoromycota</taxon>
        <taxon>Glomeromycotina</taxon>
        <taxon>Glomeromycetes</taxon>
        <taxon>Diversisporales</taxon>
        <taxon>Diversisporaceae</taxon>
        <taxon>Diversispora</taxon>
    </lineage>
</organism>
<keyword evidence="5" id="KW-0206">Cytoskeleton</keyword>
<dbReference type="InterPro" id="IPR005635">
    <property type="entry name" value="Inner_centromere_prot_ARK-bd"/>
</dbReference>
<dbReference type="Pfam" id="PF03941">
    <property type="entry name" value="INCENP_ARK-bind"/>
    <property type="match status" value="1"/>
</dbReference>
<keyword evidence="7" id="KW-1133">Transmembrane helix</keyword>
<comment type="subcellular location">
    <subcellularLocation>
        <location evidence="2">Cytoplasm</location>
        <location evidence="2">Cytoskeleton</location>
        <location evidence="2">Spindle</location>
    </subcellularLocation>
    <subcellularLocation>
        <location evidence="1">Nucleus</location>
    </subcellularLocation>
</comment>
<dbReference type="InterPro" id="IPR011990">
    <property type="entry name" value="TPR-like_helical_dom_sf"/>
</dbReference>
<feature type="transmembrane region" description="Helical" evidence="7">
    <location>
        <begin position="32"/>
        <end position="50"/>
    </location>
</feature>
<dbReference type="AlphaFoldDB" id="A0A397JE38"/>
<evidence type="ECO:0000259" key="8">
    <source>
        <dbReference type="Pfam" id="PF03941"/>
    </source>
</evidence>
<comment type="caution">
    <text evidence="9">The sequence shown here is derived from an EMBL/GenBank/DDBJ whole genome shotgun (WGS) entry which is preliminary data.</text>
</comment>
<dbReference type="Gene3D" id="1.25.40.10">
    <property type="entry name" value="Tetratricopeptide repeat domain"/>
    <property type="match status" value="1"/>
</dbReference>
<evidence type="ECO:0000313" key="9">
    <source>
        <dbReference type="EMBL" id="RHZ86311.1"/>
    </source>
</evidence>
<evidence type="ECO:0000256" key="1">
    <source>
        <dbReference type="ARBA" id="ARBA00004123"/>
    </source>
</evidence>
<reference evidence="9 10" key="1">
    <citation type="submission" date="2018-08" db="EMBL/GenBank/DDBJ databases">
        <title>Genome and evolution of the arbuscular mycorrhizal fungus Diversispora epigaea (formerly Glomus versiforme) and its bacterial endosymbionts.</title>
        <authorList>
            <person name="Sun X."/>
            <person name="Fei Z."/>
            <person name="Harrison M."/>
        </authorList>
    </citation>
    <scope>NUCLEOTIDE SEQUENCE [LARGE SCALE GENOMIC DNA]</scope>
    <source>
        <strain evidence="9 10">IT104</strain>
    </source>
</reference>
<comment type="similarity">
    <text evidence="3">Belongs to the INCENP family.</text>
</comment>
<dbReference type="OrthoDB" id="6123at2759"/>
<evidence type="ECO:0000256" key="5">
    <source>
        <dbReference type="ARBA" id="ARBA00023212"/>
    </source>
</evidence>
<dbReference type="GO" id="GO:0005819">
    <property type="term" value="C:spindle"/>
    <property type="evidence" value="ECO:0007669"/>
    <property type="project" value="UniProtKB-SubCell"/>
</dbReference>
<name>A0A397JE38_9GLOM</name>
<dbReference type="Proteomes" id="UP000266861">
    <property type="component" value="Unassembled WGS sequence"/>
</dbReference>
<keyword evidence="4" id="KW-0963">Cytoplasm</keyword>
<evidence type="ECO:0000256" key="6">
    <source>
        <dbReference type="ARBA" id="ARBA00023242"/>
    </source>
</evidence>
<evidence type="ECO:0000313" key="10">
    <source>
        <dbReference type="Proteomes" id="UP000266861"/>
    </source>
</evidence>
<evidence type="ECO:0000256" key="3">
    <source>
        <dbReference type="ARBA" id="ARBA00010042"/>
    </source>
</evidence>